<reference evidence="1 2" key="1">
    <citation type="submission" date="2021-03" db="EMBL/GenBank/DDBJ databases">
        <title>Genomic and phenotypic characterization of Chloracidobacterium isolates provides evidence for multiple species.</title>
        <authorList>
            <person name="Saini M.K."/>
            <person name="Costas A.M.G."/>
            <person name="Tank M."/>
            <person name="Bryant D.A."/>
        </authorList>
    </citation>
    <scope>NUCLEOTIDE SEQUENCE [LARGE SCALE GENOMIC DNA]</scope>
    <source>
        <strain evidence="1 2">BV2-C</strain>
    </source>
</reference>
<keyword evidence="2" id="KW-1185">Reference proteome</keyword>
<evidence type="ECO:0000313" key="2">
    <source>
        <dbReference type="Proteomes" id="UP000676506"/>
    </source>
</evidence>
<sequence length="407" mass="45047">MVWFEGTDTSGGSGIVWHCGVNPKTGDLIPPDGRGFRAFESTSWGRANPGYDRLGPYYVGADQEGKLRLVRPESPTKGQVVTLATPPDPRRRAIYPTSLPERDGGFVFFIQNEKTPGAGMRANENTWVELQYISLSEPTKVRPIERQETPRFGFAPMDTGFARWMRRRPLLTFGALSKTTGKVEVRVFDADAPGRGAVDVIMDGYTKIDPYPAALGDFEYVFAGIDATATSHIYRRPAGQAADAPFALLGKLSPSGTRLAEPSLAQSHEPFMYNGGLYTVYQVNNRGRGFFDTTFRQPGELWLADLSREPIRQWLIAPDEGGMVAEPEPLATAHGVWVFYTCPILEEVMGDRSGGTPPAAPSGRWRERLRQRRGTLPGRRQPMPRFALFRAELPIRATTSSTVSACW</sequence>
<evidence type="ECO:0000313" key="1">
    <source>
        <dbReference type="EMBL" id="QUW03353.1"/>
    </source>
</evidence>
<dbReference type="RefSeq" id="WP_211429244.1">
    <property type="nucleotide sequence ID" value="NZ_CP072648.1"/>
</dbReference>
<organism evidence="1 2">
    <name type="scientific">Chloracidobacterium validum</name>
    <dbReference type="NCBI Taxonomy" id="2821543"/>
    <lineage>
        <taxon>Bacteria</taxon>
        <taxon>Pseudomonadati</taxon>
        <taxon>Acidobacteriota</taxon>
        <taxon>Terriglobia</taxon>
        <taxon>Terriglobales</taxon>
        <taxon>Acidobacteriaceae</taxon>
        <taxon>Chloracidobacterium</taxon>
    </lineage>
</organism>
<gene>
    <name evidence="1" type="ORF">J8C06_02620</name>
</gene>
<name>A0ABX8B8U0_9BACT</name>
<protein>
    <submittedName>
        <fullName evidence="1">Uncharacterized protein</fullName>
    </submittedName>
</protein>
<proteinExistence type="predicted"/>
<accession>A0ABX8B8U0</accession>
<dbReference type="Proteomes" id="UP000676506">
    <property type="component" value="Chromosome 1"/>
</dbReference>
<dbReference type="EMBL" id="CP072648">
    <property type="protein sequence ID" value="QUW03353.1"/>
    <property type="molecule type" value="Genomic_DNA"/>
</dbReference>